<dbReference type="SUPFAM" id="SSF53850">
    <property type="entry name" value="Periplasmic binding protein-like II"/>
    <property type="match status" value="1"/>
</dbReference>
<dbReference type="Gene3D" id="3.40.190.290">
    <property type="match status" value="1"/>
</dbReference>
<dbReference type="InterPro" id="IPR050950">
    <property type="entry name" value="HTH-type_LysR_regulators"/>
</dbReference>
<dbReference type="PANTHER" id="PTHR30419:SF8">
    <property type="entry name" value="NITROGEN ASSIMILATION TRANSCRIPTIONAL ACTIVATOR-RELATED"/>
    <property type="match status" value="1"/>
</dbReference>
<evidence type="ECO:0000256" key="4">
    <source>
        <dbReference type="ARBA" id="ARBA00023163"/>
    </source>
</evidence>
<dbReference type="Proteomes" id="UP000245212">
    <property type="component" value="Unassembled WGS sequence"/>
</dbReference>
<dbReference type="PANTHER" id="PTHR30419">
    <property type="entry name" value="HTH-TYPE TRANSCRIPTIONAL REGULATOR YBHD"/>
    <property type="match status" value="1"/>
</dbReference>
<dbReference type="RefSeq" id="WP_109060145.1">
    <property type="nucleotide sequence ID" value="NZ_QETA01000001.1"/>
</dbReference>
<dbReference type="InterPro" id="IPR036388">
    <property type="entry name" value="WH-like_DNA-bd_sf"/>
</dbReference>
<comment type="similarity">
    <text evidence="1">Belongs to the LysR transcriptional regulatory family.</text>
</comment>
<keyword evidence="4" id="KW-0804">Transcription</keyword>
<dbReference type="InterPro" id="IPR005119">
    <property type="entry name" value="LysR_subst-bd"/>
</dbReference>
<organism evidence="6 7">
    <name type="scientific">Corticimicrobacter populi</name>
    <dbReference type="NCBI Taxonomy" id="2175229"/>
    <lineage>
        <taxon>Bacteria</taxon>
        <taxon>Pseudomonadati</taxon>
        <taxon>Pseudomonadota</taxon>
        <taxon>Betaproteobacteria</taxon>
        <taxon>Burkholderiales</taxon>
        <taxon>Alcaligenaceae</taxon>
        <taxon>Corticimicrobacter</taxon>
    </lineage>
</organism>
<dbReference type="InterPro" id="IPR036390">
    <property type="entry name" value="WH_DNA-bd_sf"/>
</dbReference>
<accession>A0A2V1K2F6</accession>
<name>A0A2V1K2F6_9BURK</name>
<dbReference type="EMBL" id="QETA01000001">
    <property type="protein sequence ID" value="PWF24740.1"/>
    <property type="molecule type" value="Genomic_DNA"/>
</dbReference>
<gene>
    <name evidence="6" type="ORF">DD235_00680</name>
</gene>
<dbReference type="Pfam" id="PF00126">
    <property type="entry name" value="HTH_1"/>
    <property type="match status" value="1"/>
</dbReference>
<keyword evidence="2" id="KW-0805">Transcription regulation</keyword>
<dbReference type="Pfam" id="PF03466">
    <property type="entry name" value="LysR_substrate"/>
    <property type="match status" value="1"/>
</dbReference>
<evidence type="ECO:0000313" key="6">
    <source>
        <dbReference type="EMBL" id="PWF24740.1"/>
    </source>
</evidence>
<reference evidence="7" key="1">
    <citation type="submission" date="2018-05" db="EMBL/GenBank/DDBJ databases">
        <authorList>
            <person name="Li Y."/>
        </authorList>
    </citation>
    <scope>NUCLEOTIDE SEQUENCE [LARGE SCALE GENOMIC DNA]</scope>
    <source>
        <strain evidence="7">3d-2-2</strain>
    </source>
</reference>
<proteinExistence type="inferred from homology"/>
<dbReference type="AlphaFoldDB" id="A0A2V1K2F6"/>
<evidence type="ECO:0000259" key="5">
    <source>
        <dbReference type="PROSITE" id="PS50931"/>
    </source>
</evidence>
<evidence type="ECO:0000313" key="7">
    <source>
        <dbReference type="Proteomes" id="UP000245212"/>
    </source>
</evidence>
<protein>
    <submittedName>
        <fullName evidence="6">LysR family transcriptional regulator</fullName>
    </submittedName>
</protein>
<dbReference type="GO" id="GO:0003700">
    <property type="term" value="F:DNA-binding transcription factor activity"/>
    <property type="evidence" value="ECO:0007669"/>
    <property type="project" value="InterPro"/>
</dbReference>
<dbReference type="GO" id="GO:0003677">
    <property type="term" value="F:DNA binding"/>
    <property type="evidence" value="ECO:0007669"/>
    <property type="project" value="UniProtKB-KW"/>
</dbReference>
<dbReference type="InterPro" id="IPR000847">
    <property type="entry name" value="LysR_HTH_N"/>
</dbReference>
<evidence type="ECO:0000256" key="2">
    <source>
        <dbReference type="ARBA" id="ARBA00023015"/>
    </source>
</evidence>
<dbReference type="GO" id="GO:0005829">
    <property type="term" value="C:cytosol"/>
    <property type="evidence" value="ECO:0007669"/>
    <property type="project" value="TreeGrafter"/>
</dbReference>
<keyword evidence="7" id="KW-1185">Reference proteome</keyword>
<dbReference type="PROSITE" id="PS50931">
    <property type="entry name" value="HTH_LYSR"/>
    <property type="match status" value="1"/>
</dbReference>
<feature type="domain" description="HTH lysR-type" evidence="5">
    <location>
        <begin position="2"/>
        <end position="59"/>
    </location>
</feature>
<evidence type="ECO:0000256" key="1">
    <source>
        <dbReference type="ARBA" id="ARBA00009437"/>
    </source>
</evidence>
<dbReference type="SUPFAM" id="SSF46785">
    <property type="entry name" value="Winged helix' DNA-binding domain"/>
    <property type="match status" value="1"/>
</dbReference>
<comment type="caution">
    <text evidence="6">The sequence shown here is derived from an EMBL/GenBank/DDBJ whole genome shotgun (WGS) entry which is preliminary data.</text>
</comment>
<sequence>MLNVRALHYLSEVVRKGSVRRAAAALGVDATAISRQLKALEDEVGLELCERTAAGMKATEAGELLVRHYQNQKTTEEAVLSRLDAIRGLHAGQVRIALGEGFIADLIAAPLQSFLARHPGIALDVQMAGVNEAVQLLKDYDTDVALLYAPPQDRDLVAHVETRHPLHLIVPPSHALAGSSRQLDLADIQDCRLALMGNQFGMGQLVGMVAQQERVELAPVLRTNSVAVLRQFVLSGTGAAFMPETTVQNDVKRGDLVVLPMRHPVFAQARAQIASRADRNLTVATQAFLDHLRRNMRFFREHAPDRHGVLV</sequence>
<dbReference type="Gene3D" id="1.10.10.10">
    <property type="entry name" value="Winged helix-like DNA-binding domain superfamily/Winged helix DNA-binding domain"/>
    <property type="match status" value="1"/>
</dbReference>
<keyword evidence="3" id="KW-0238">DNA-binding</keyword>
<evidence type="ECO:0000256" key="3">
    <source>
        <dbReference type="ARBA" id="ARBA00023125"/>
    </source>
</evidence>